<dbReference type="RefSeq" id="WP_120516216.1">
    <property type="nucleotide sequence ID" value="NZ_QXZY01000005.1"/>
</dbReference>
<feature type="chain" id="PRO_5017962268" description="DUF4249 family protein" evidence="1">
    <location>
        <begin position="24"/>
        <end position="384"/>
    </location>
</feature>
<dbReference type="PROSITE" id="PS51257">
    <property type="entry name" value="PROKAR_LIPOPROTEIN"/>
    <property type="match status" value="1"/>
</dbReference>
<proteinExistence type="predicted"/>
<evidence type="ECO:0008006" key="4">
    <source>
        <dbReference type="Google" id="ProtNLM"/>
    </source>
</evidence>
<reference evidence="3" key="1">
    <citation type="submission" date="2018-11" db="EMBL/GenBank/DDBJ databases">
        <title>Chitinophaga lutea sp.nov., isolate from arsenic contaminated soil.</title>
        <authorList>
            <person name="Zong Y."/>
        </authorList>
    </citation>
    <scope>NUCLEOTIDE SEQUENCE [LARGE SCALE GENOMIC DNA]</scope>
    <source>
        <strain evidence="3">YLT18</strain>
    </source>
</reference>
<evidence type="ECO:0000313" key="3">
    <source>
        <dbReference type="Proteomes" id="UP000279089"/>
    </source>
</evidence>
<feature type="signal peptide" evidence="1">
    <location>
        <begin position="1"/>
        <end position="23"/>
    </location>
</feature>
<dbReference type="EMBL" id="RMBX01000004">
    <property type="protein sequence ID" value="RPD41485.1"/>
    <property type="molecule type" value="Genomic_DNA"/>
</dbReference>
<dbReference type="Proteomes" id="UP000279089">
    <property type="component" value="Unassembled WGS sequence"/>
</dbReference>
<organism evidence="2 3">
    <name type="scientific">Chitinophaga barathri</name>
    <dbReference type="NCBI Taxonomy" id="1647451"/>
    <lineage>
        <taxon>Bacteria</taxon>
        <taxon>Pseudomonadati</taxon>
        <taxon>Bacteroidota</taxon>
        <taxon>Chitinophagia</taxon>
        <taxon>Chitinophagales</taxon>
        <taxon>Chitinophagaceae</taxon>
        <taxon>Chitinophaga</taxon>
    </lineage>
</organism>
<name>A0A3N4MDH7_9BACT</name>
<comment type="caution">
    <text evidence="2">The sequence shown here is derived from an EMBL/GenBank/DDBJ whole genome shotgun (WGS) entry which is preliminary data.</text>
</comment>
<dbReference type="AlphaFoldDB" id="A0A3N4MDH7"/>
<evidence type="ECO:0000256" key="1">
    <source>
        <dbReference type="SAM" id="SignalP"/>
    </source>
</evidence>
<gene>
    <name evidence="2" type="ORF">EG028_09205</name>
</gene>
<keyword evidence="3" id="KW-1185">Reference proteome</keyword>
<evidence type="ECO:0000313" key="2">
    <source>
        <dbReference type="EMBL" id="RPD41485.1"/>
    </source>
</evidence>
<protein>
    <recommendedName>
        <fullName evidence="4">DUF4249 family protein</fullName>
    </recommendedName>
</protein>
<keyword evidence="1" id="KW-0732">Signal</keyword>
<sequence>MKTSKIKTILPVVILLMALAACKKDGEYLNGGTITSLQVYIRHMHDTGNVYRIQYGETILADSITKKVRDGMGAVTFINETGLKDRLKIWRLENGKTIPEMDTLMDLKPGQLLNFLQPGPGAQLQLTDNYTTIKTNLWLAPNPDYKYLVKFGNAVIGSALTTSDRDARIDSGWVALSGLKDYVRVWKLEDGVPATLLLEKEMTLEPGQTISMAQPTDASPVGIFGNVEAPDARSKTNFICTYEGLLRETPHGDVPGYPLLKVYIAGADFDDIATNYSGKFEDLDLDTVAAFTIRPNELSEVITLDVDLFKNPKKMPCTFYYSIRDAETNEMLVRYDKNAYISGLSERGSIQAFDQLVITQLMSYGWDWPGPPVMYFETIGSTPW</sequence>
<accession>A0A3N4MDH7</accession>